<dbReference type="EMBL" id="LK931336">
    <property type="protein sequence ID" value="CDZ85473.1"/>
    <property type="molecule type" value="Genomic_DNA"/>
</dbReference>
<gene>
    <name evidence="1" type="ORF">BN1086_03684</name>
</gene>
<protein>
    <submittedName>
        <fullName evidence="1">Uncharacterized protein</fullName>
    </submittedName>
</protein>
<accession>A0A078LNJ5</accession>
<dbReference type="AlphaFoldDB" id="A0A078LNJ5"/>
<sequence length="209" mass="24125">MNTYLSSLHKRLGINPLQQSEGGSDTKDIYLPYTQELANKIKTWINHLDTENHDRIFYECDLCKAFKCNKEDLAIAAENISLYSRVKNINGVKIRYYTATQPSASLQELTDVQQFIFKCLRRGYISTQKNGWCCIIPSVNLYKIFANSEEYRGTNRTSFGRNLSKMGIAKSILAGNPPYRCRSFKFKSLNEARISFANEVLNDRGYKWE</sequence>
<proteinExistence type="predicted"/>
<organism evidence="1">
    <name type="scientific">Citrobacter koseri</name>
    <name type="common">Citrobacter diversus</name>
    <dbReference type="NCBI Taxonomy" id="545"/>
    <lineage>
        <taxon>Bacteria</taxon>
        <taxon>Pseudomonadati</taxon>
        <taxon>Pseudomonadota</taxon>
        <taxon>Gammaproteobacteria</taxon>
        <taxon>Enterobacterales</taxon>
        <taxon>Enterobacteriaceae</taxon>
        <taxon>Citrobacter</taxon>
    </lineage>
</organism>
<dbReference type="PATRIC" id="fig|545.12.peg.3689"/>
<reference evidence="1" key="1">
    <citation type="submission" date="2014-06" db="EMBL/GenBank/DDBJ databases">
        <authorList>
            <person name="Urmite Genomes Urmite Genomes"/>
        </authorList>
    </citation>
    <scope>NUCLEOTIDE SEQUENCE</scope>
</reference>
<name>A0A078LNJ5_CITKO</name>
<evidence type="ECO:0000313" key="1">
    <source>
        <dbReference type="EMBL" id="CDZ85473.1"/>
    </source>
</evidence>